<dbReference type="GeneID" id="113511280"/>
<keyword evidence="9" id="KW-1185">Reference proteome</keyword>
<dbReference type="SUPFAM" id="SSF52129">
    <property type="entry name" value="Caspase-like"/>
    <property type="match status" value="1"/>
</dbReference>
<dbReference type="Gene3D" id="3.30.70.1470">
    <property type="entry name" value="Caspase-like"/>
    <property type="match status" value="1"/>
</dbReference>
<dbReference type="GO" id="GO:0006915">
    <property type="term" value="P:apoptotic process"/>
    <property type="evidence" value="ECO:0007669"/>
    <property type="project" value="UniProtKB-KW"/>
</dbReference>
<reference evidence="10" key="1">
    <citation type="submission" date="2025-08" db="UniProtKB">
        <authorList>
            <consortium name="RefSeq"/>
        </authorList>
    </citation>
    <scope>IDENTIFICATION</scope>
    <source>
        <tissue evidence="10">Whole larvae</tissue>
    </source>
</reference>
<dbReference type="GO" id="GO:0004197">
    <property type="term" value="F:cysteine-type endopeptidase activity"/>
    <property type="evidence" value="ECO:0007669"/>
    <property type="project" value="InterPro"/>
</dbReference>
<dbReference type="InterPro" id="IPR029030">
    <property type="entry name" value="Caspase-like_dom_sf"/>
</dbReference>
<dbReference type="PANTHER" id="PTHR47901">
    <property type="entry name" value="CASPASE RECRUITMENT DOMAIN-CONTAINING PROTEIN 18"/>
    <property type="match status" value="1"/>
</dbReference>
<dbReference type="PANTHER" id="PTHR47901:SF8">
    <property type="entry name" value="CASPASE-3"/>
    <property type="match status" value="1"/>
</dbReference>
<evidence type="ECO:0000313" key="10">
    <source>
        <dbReference type="RefSeq" id="XP_031768056.2"/>
    </source>
</evidence>
<dbReference type="SMART" id="SM00115">
    <property type="entry name" value="CASc"/>
    <property type="match status" value="1"/>
</dbReference>
<dbReference type="PROSITE" id="PS50208">
    <property type="entry name" value="CASPASE_P20"/>
    <property type="match status" value="1"/>
</dbReference>
<evidence type="ECO:0000256" key="3">
    <source>
        <dbReference type="ARBA" id="ARBA00022703"/>
    </source>
</evidence>
<evidence type="ECO:0000259" key="8">
    <source>
        <dbReference type="PROSITE" id="PS50208"/>
    </source>
</evidence>
<evidence type="ECO:0000313" key="9">
    <source>
        <dbReference type="Proteomes" id="UP001652740"/>
    </source>
</evidence>
<feature type="domain" description="Caspase family p10" evidence="7">
    <location>
        <begin position="247"/>
        <end position="317"/>
    </location>
</feature>
<dbReference type="Proteomes" id="UP001652740">
    <property type="component" value="Unplaced"/>
</dbReference>
<name>A0A6J3C6M4_GALME</name>
<dbReference type="RefSeq" id="XP_031768056.2">
    <property type="nucleotide sequence ID" value="XM_031912196.2"/>
</dbReference>
<evidence type="ECO:0000256" key="4">
    <source>
        <dbReference type="ARBA" id="ARBA00022801"/>
    </source>
</evidence>
<comment type="similarity">
    <text evidence="1 5">Belongs to the peptidase C14A family.</text>
</comment>
<proteinExistence type="inferred from homology"/>
<dbReference type="InterPro" id="IPR001309">
    <property type="entry name" value="Pept_C14_p20"/>
</dbReference>
<dbReference type="PROSITE" id="PS50207">
    <property type="entry name" value="CASPASE_P10"/>
    <property type="match status" value="1"/>
</dbReference>
<feature type="compositionally biased region" description="Polar residues" evidence="6">
    <location>
        <begin position="22"/>
        <end position="33"/>
    </location>
</feature>
<dbReference type="AlphaFoldDB" id="A0A6J3C6M4"/>
<dbReference type="GO" id="GO:0006508">
    <property type="term" value="P:proteolysis"/>
    <property type="evidence" value="ECO:0007669"/>
    <property type="project" value="UniProtKB-KW"/>
</dbReference>
<evidence type="ECO:0000256" key="5">
    <source>
        <dbReference type="RuleBase" id="RU003971"/>
    </source>
</evidence>
<protein>
    <submittedName>
        <fullName evidence="10">Caspase-6-like</fullName>
    </submittedName>
</protein>
<keyword evidence="3" id="KW-0053">Apoptosis</keyword>
<sequence length="387" mass="45138">MARYTPVKREVEYNHDDLESWNRPSTSTDNTVFESEMSPPSEEVSLIVNTKNEILTYQLEKYKHKILVIFNHAKFDCNLESRQSTKHDVDALKRTFKRNGFKVKCYEDKTVQEIKNKLKKFTDPKRKNFTDYGCIAVAVLTHGYYDGILMAKDKQYKEQQIINYLKSSTNNTFMNKPRIIIIQACRGENDIRGVGVHQPDVHRFPKKTNSKQERSDYYYTLDLEPDMLVLHSSYIGNTAHSEQYTGTDGSWFIQTLCDVFDKRASTEDLTSMITEVKRRVAIDKTDEIEDEEENQTLYNKQMPVSTSTLTKKLYLKRYEGTDDLCIDTTCDCIRLYLYSVLECIRTCCYIREARSFNSLHNMSILQRAQENSCLQSHSVTSVNEDKT</sequence>
<dbReference type="PRINTS" id="PR00376">
    <property type="entry name" value="IL1BCENZYME"/>
</dbReference>
<organism evidence="9 10">
    <name type="scientific">Galleria mellonella</name>
    <name type="common">Greater wax moth</name>
    <dbReference type="NCBI Taxonomy" id="7137"/>
    <lineage>
        <taxon>Eukaryota</taxon>
        <taxon>Metazoa</taxon>
        <taxon>Ecdysozoa</taxon>
        <taxon>Arthropoda</taxon>
        <taxon>Hexapoda</taxon>
        <taxon>Insecta</taxon>
        <taxon>Pterygota</taxon>
        <taxon>Neoptera</taxon>
        <taxon>Endopterygota</taxon>
        <taxon>Lepidoptera</taxon>
        <taxon>Glossata</taxon>
        <taxon>Ditrysia</taxon>
        <taxon>Pyraloidea</taxon>
        <taxon>Pyralidae</taxon>
        <taxon>Galleriinae</taxon>
        <taxon>Galleria</taxon>
    </lineage>
</organism>
<dbReference type="InterPro" id="IPR015917">
    <property type="entry name" value="Pept_C14A"/>
</dbReference>
<gene>
    <name evidence="10" type="primary">LOC113511280</name>
</gene>
<dbReference type="InterPro" id="IPR002138">
    <property type="entry name" value="Pept_C14_p10"/>
</dbReference>
<feature type="region of interest" description="Disordered" evidence="6">
    <location>
        <begin position="15"/>
        <end position="38"/>
    </location>
</feature>
<evidence type="ECO:0000256" key="6">
    <source>
        <dbReference type="SAM" id="MobiDB-lite"/>
    </source>
</evidence>
<evidence type="ECO:0000259" key="7">
    <source>
        <dbReference type="PROSITE" id="PS50207"/>
    </source>
</evidence>
<accession>A0A6J3C6M4</accession>
<dbReference type="Gene3D" id="3.40.50.1460">
    <property type="match status" value="1"/>
</dbReference>
<dbReference type="Pfam" id="PF00656">
    <property type="entry name" value="Peptidase_C14"/>
    <property type="match status" value="1"/>
</dbReference>
<evidence type="ECO:0000256" key="1">
    <source>
        <dbReference type="ARBA" id="ARBA00010134"/>
    </source>
</evidence>
<feature type="domain" description="Caspase family p20" evidence="8">
    <location>
        <begin position="63"/>
        <end position="189"/>
    </location>
</feature>
<dbReference type="KEGG" id="gmw:113511280"/>
<evidence type="ECO:0000256" key="2">
    <source>
        <dbReference type="ARBA" id="ARBA00022670"/>
    </source>
</evidence>
<dbReference type="InterPro" id="IPR011600">
    <property type="entry name" value="Pept_C14_caspase"/>
</dbReference>
<dbReference type="InterPro" id="IPR002398">
    <property type="entry name" value="Pept_C14"/>
</dbReference>
<dbReference type="InParanoid" id="A0A6J3C6M4"/>
<keyword evidence="4" id="KW-0378">Hydrolase</keyword>
<keyword evidence="2" id="KW-0645">Protease</keyword>